<proteinExistence type="predicted"/>
<keyword evidence="2" id="KW-1185">Reference proteome</keyword>
<evidence type="ECO:0000313" key="1">
    <source>
        <dbReference type="EMBL" id="KAB5528506.1"/>
    </source>
</evidence>
<reference evidence="1 2" key="1">
    <citation type="submission" date="2019-06" db="EMBL/GenBank/DDBJ databases">
        <title>A chromosome-scale genome assembly of the striped catfish, Pangasianodon hypophthalmus.</title>
        <authorList>
            <person name="Wen M."/>
            <person name="Zahm M."/>
            <person name="Roques C."/>
            <person name="Cabau C."/>
            <person name="Klopp C."/>
            <person name="Donnadieu C."/>
            <person name="Jouanno E."/>
            <person name="Avarre J.-C."/>
            <person name="Campet M."/>
            <person name="Ha T.T.T."/>
            <person name="Dugue R."/>
            <person name="Lampietro C."/>
            <person name="Louis A."/>
            <person name="Herpin A."/>
            <person name="Echchiki A."/>
            <person name="Berthelot C."/>
            <person name="Parey E."/>
            <person name="Roest-Crollius H."/>
            <person name="Braasch I."/>
            <person name="Postlethwait J."/>
            <person name="Bobe J."/>
            <person name="Montfort J."/>
            <person name="Bouchez O."/>
            <person name="Begum T."/>
            <person name="Schartl M."/>
            <person name="Guiguen Y."/>
        </authorList>
    </citation>
    <scope>NUCLEOTIDE SEQUENCE [LARGE SCALE GENOMIC DNA]</scope>
    <source>
        <strain evidence="1 2">Indonesia</strain>
        <tissue evidence="1">Blood</tissue>
    </source>
</reference>
<accession>A0A5N5KDV2</accession>
<dbReference type="Proteomes" id="UP000327468">
    <property type="component" value="Chromosome 24"/>
</dbReference>
<name>A0A5N5KDV2_PANHP</name>
<sequence>MMTLISCSDIPTSSKSECSYHLDDTPKALDAGLQSWPSISPLPATHNVTRKDVCYQQSNSEDSYMTFRQAKNVRGDVLNHHNTDFNVERMPL</sequence>
<dbReference type="EMBL" id="VFJC01000025">
    <property type="protein sequence ID" value="KAB5528506.1"/>
    <property type="molecule type" value="Genomic_DNA"/>
</dbReference>
<organism evidence="1 2">
    <name type="scientific">Pangasianodon hypophthalmus</name>
    <name type="common">Striped catfish</name>
    <name type="synonym">Helicophagus hypophthalmus</name>
    <dbReference type="NCBI Taxonomy" id="310915"/>
    <lineage>
        <taxon>Eukaryota</taxon>
        <taxon>Metazoa</taxon>
        <taxon>Chordata</taxon>
        <taxon>Craniata</taxon>
        <taxon>Vertebrata</taxon>
        <taxon>Euteleostomi</taxon>
        <taxon>Actinopterygii</taxon>
        <taxon>Neopterygii</taxon>
        <taxon>Teleostei</taxon>
        <taxon>Ostariophysi</taxon>
        <taxon>Siluriformes</taxon>
        <taxon>Pangasiidae</taxon>
        <taxon>Pangasianodon</taxon>
    </lineage>
</organism>
<comment type="caution">
    <text evidence="1">The sequence shown here is derived from an EMBL/GenBank/DDBJ whole genome shotgun (WGS) entry which is preliminary data.</text>
</comment>
<dbReference type="AlphaFoldDB" id="A0A5N5KDV2"/>
<evidence type="ECO:0000313" key="2">
    <source>
        <dbReference type="Proteomes" id="UP000327468"/>
    </source>
</evidence>
<protein>
    <submittedName>
        <fullName evidence="1">Uncharacterized protein</fullName>
    </submittedName>
</protein>
<gene>
    <name evidence="1" type="ORF">PHYPO_G00140970</name>
</gene>